<name>Q942I3_ORYSJ</name>
<proteinExistence type="predicted"/>
<protein>
    <submittedName>
        <fullName evidence="2">Uncharacterized protein</fullName>
    </submittedName>
</protein>
<reference evidence="2" key="1">
    <citation type="journal article" date="2002" name="Nature">
        <title>The genome sequence and structure of rice chromosome 1.</title>
        <authorList>
            <person name="Sasaki T."/>
            <person name="Matsumoto T."/>
            <person name="Yamamoto K."/>
            <person name="Sakata K."/>
            <person name="Baba T."/>
            <person name="Katayose Y."/>
            <person name="Wu J."/>
            <person name="Niimura Y."/>
            <person name="Cheng Z."/>
            <person name="Nagamura Y."/>
            <person name="Antonio B.A."/>
            <person name="Kanamori H."/>
            <person name="Hosokawa S."/>
            <person name="Masukawa M."/>
            <person name="Arikawa K."/>
            <person name="Chiden Y."/>
            <person name="Hayashi M."/>
            <person name="Okamoto M."/>
            <person name="Ando T."/>
            <person name="Aoki H."/>
            <person name="Arita K."/>
            <person name="Hamada M."/>
            <person name="Harada C."/>
            <person name="Hijishita S."/>
            <person name="Honda M."/>
            <person name="Ichikawa Y."/>
            <person name="Idonuma A."/>
            <person name="Iijima M."/>
            <person name="Ikeda M."/>
            <person name="Ikeno M."/>
            <person name="Itoh S."/>
            <person name="Itoh T."/>
            <person name="Itoh Y."/>
            <person name="Itoh Y."/>
            <person name="Iwabuchi A."/>
            <person name="Kamiya K."/>
            <person name="Karasawa W."/>
            <person name="Katagiri S."/>
            <person name="Kikuta A."/>
            <person name="Kobayashi N."/>
            <person name="Kono I."/>
            <person name="Machita K."/>
            <person name="Maehara T."/>
            <person name="Mizuno H."/>
            <person name="Mizubayashi T."/>
            <person name="Mukai Y."/>
            <person name="Nagasaki H."/>
            <person name="Nakashima M."/>
            <person name="Nakama Y."/>
            <person name="Nakamichi Y."/>
            <person name="Nakamura M."/>
            <person name="Namiki N."/>
            <person name="Negishi M."/>
            <person name="Ohta I."/>
            <person name="Ono N."/>
            <person name="Saji S."/>
            <person name="Sakai K."/>
            <person name="Shibata M."/>
            <person name="Shimokawa T."/>
            <person name="Shomura A."/>
            <person name="Song J."/>
            <person name="Takazaki Y."/>
            <person name="Terasawa K."/>
            <person name="Tsuji K."/>
            <person name="Waki K."/>
            <person name="Yamagata H."/>
            <person name="Yamane H."/>
            <person name="Yoshiki S."/>
            <person name="Yoshihara R."/>
            <person name="Yukawa K."/>
            <person name="Zhong H."/>
            <person name="Iwama H."/>
            <person name="Endo T."/>
            <person name="Ito H."/>
            <person name="Hahn J.H."/>
            <person name="Kim H.I."/>
            <person name="Eun M.Y."/>
            <person name="Yano M."/>
            <person name="Jiang J."/>
            <person name="Gojobori T."/>
        </authorList>
    </citation>
    <scope>NUCLEOTIDE SEQUENCE [LARGE SCALE GENOMIC DNA]</scope>
</reference>
<dbReference type="AlphaFoldDB" id="Q942I3"/>
<feature type="compositionally biased region" description="Low complexity" evidence="1">
    <location>
        <begin position="46"/>
        <end position="59"/>
    </location>
</feature>
<organism evidence="2">
    <name type="scientific">Oryza sativa subsp. japonica</name>
    <name type="common">Rice</name>
    <dbReference type="NCBI Taxonomy" id="39947"/>
    <lineage>
        <taxon>Eukaryota</taxon>
        <taxon>Viridiplantae</taxon>
        <taxon>Streptophyta</taxon>
        <taxon>Embryophyta</taxon>
        <taxon>Tracheophyta</taxon>
        <taxon>Spermatophyta</taxon>
        <taxon>Magnoliopsida</taxon>
        <taxon>Liliopsida</taxon>
        <taxon>Poales</taxon>
        <taxon>Poaceae</taxon>
        <taxon>BOP clade</taxon>
        <taxon>Oryzoideae</taxon>
        <taxon>Oryzeae</taxon>
        <taxon>Oryzinae</taxon>
        <taxon>Oryza</taxon>
        <taxon>Oryza sativa</taxon>
    </lineage>
</organism>
<sequence length="209" mass="23411">MNAYLLLPLPPPATGLFARVCKWKDVALASSAAPHHRLPPQPPPRRLASPPRSPLRRLASSAPAARLAAALASPPPPPRSPLLRPRRACLSFAPATLQRHRLAAASSAALAASAVAVRRRRRAESETVRDRRDRREIETDRFDHLAYPTVEMALIPTCNARKFTSNFRTNLCIKSSSRNQPSLLEYFRRTHEPSKRRKRQANTQNEEKD</sequence>
<gene>
    <name evidence="2" type="primary">P0455H03.15</name>
</gene>
<feature type="region of interest" description="Disordered" evidence="1">
    <location>
        <begin position="183"/>
        <end position="209"/>
    </location>
</feature>
<evidence type="ECO:0000256" key="1">
    <source>
        <dbReference type="SAM" id="MobiDB-lite"/>
    </source>
</evidence>
<dbReference type="Proteomes" id="UP000817658">
    <property type="component" value="Chromosome 1"/>
</dbReference>
<feature type="region of interest" description="Disordered" evidence="1">
    <location>
        <begin position="32"/>
        <end position="59"/>
    </location>
</feature>
<evidence type="ECO:0000313" key="2">
    <source>
        <dbReference type="EMBL" id="BAB68023.1"/>
    </source>
</evidence>
<accession>Q942I3</accession>
<dbReference type="EMBL" id="AP003435">
    <property type="protein sequence ID" value="BAB68023.1"/>
    <property type="molecule type" value="Genomic_DNA"/>
</dbReference>